<evidence type="ECO:0000256" key="1">
    <source>
        <dbReference type="ARBA" id="ARBA00004651"/>
    </source>
</evidence>
<evidence type="ECO:0000256" key="2">
    <source>
        <dbReference type="ARBA" id="ARBA00007543"/>
    </source>
</evidence>
<feature type="transmembrane region" description="Helical" evidence="7">
    <location>
        <begin position="75"/>
        <end position="94"/>
    </location>
</feature>
<feature type="transmembrane region" description="Helical" evidence="7">
    <location>
        <begin position="190"/>
        <end position="211"/>
    </location>
</feature>
<evidence type="ECO:0000313" key="9">
    <source>
        <dbReference type="Proteomes" id="UP000316096"/>
    </source>
</evidence>
<dbReference type="GO" id="GO:0019646">
    <property type="term" value="P:aerobic electron transport chain"/>
    <property type="evidence" value="ECO:0007669"/>
    <property type="project" value="TreeGrafter"/>
</dbReference>
<feature type="transmembrane region" description="Helical" evidence="7">
    <location>
        <begin position="6"/>
        <end position="30"/>
    </location>
</feature>
<dbReference type="GO" id="GO:0009055">
    <property type="term" value="F:electron transfer activity"/>
    <property type="evidence" value="ECO:0007669"/>
    <property type="project" value="TreeGrafter"/>
</dbReference>
<dbReference type="PANTHER" id="PTHR43141:SF4">
    <property type="entry name" value="CYTOCHROME BD2 SUBUNIT II"/>
    <property type="match status" value="1"/>
</dbReference>
<evidence type="ECO:0000256" key="7">
    <source>
        <dbReference type="SAM" id="Phobius"/>
    </source>
</evidence>
<dbReference type="GO" id="GO:0016682">
    <property type="term" value="F:oxidoreductase activity, acting on diphenols and related substances as donors, oxygen as acceptor"/>
    <property type="evidence" value="ECO:0007669"/>
    <property type="project" value="TreeGrafter"/>
</dbReference>
<dbReference type="PANTHER" id="PTHR43141">
    <property type="entry name" value="CYTOCHROME BD2 SUBUNIT II"/>
    <property type="match status" value="1"/>
</dbReference>
<evidence type="ECO:0000256" key="3">
    <source>
        <dbReference type="ARBA" id="ARBA00022475"/>
    </source>
</evidence>
<evidence type="ECO:0000256" key="5">
    <source>
        <dbReference type="ARBA" id="ARBA00022989"/>
    </source>
</evidence>
<feature type="transmembrane region" description="Helical" evidence="7">
    <location>
        <begin position="42"/>
        <end position="69"/>
    </location>
</feature>
<reference evidence="8 9" key="1">
    <citation type="submission" date="2019-06" db="EMBL/GenBank/DDBJ databases">
        <title>Sequencing the genomes of 1000 actinobacteria strains.</title>
        <authorList>
            <person name="Klenk H.-P."/>
        </authorList>
    </citation>
    <scope>NUCLEOTIDE SEQUENCE [LARGE SCALE GENOMIC DNA]</scope>
    <source>
        <strain evidence="8 9">DSM 102200</strain>
    </source>
</reference>
<feature type="transmembrane region" description="Helical" evidence="7">
    <location>
        <begin position="115"/>
        <end position="136"/>
    </location>
</feature>
<keyword evidence="9" id="KW-1185">Reference proteome</keyword>
<dbReference type="GO" id="GO:0070069">
    <property type="term" value="C:cytochrome complex"/>
    <property type="evidence" value="ECO:0007669"/>
    <property type="project" value="TreeGrafter"/>
</dbReference>
<evidence type="ECO:0000256" key="4">
    <source>
        <dbReference type="ARBA" id="ARBA00022692"/>
    </source>
</evidence>
<organism evidence="8 9">
    <name type="scientific">Actinoallomurus bryophytorum</name>
    <dbReference type="NCBI Taxonomy" id="1490222"/>
    <lineage>
        <taxon>Bacteria</taxon>
        <taxon>Bacillati</taxon>
        <taxon>Actinomycetota</taxon>
        <taxon>Actinomycetes</taxon>
        <taxon>Streptosporangiales</taxon>
        <taxon>Thermomonosporaceae</taxon>
        <taxon>Actinoallomurus</taxon>
    </lineage>
</organism>
<protein>
    <submittedName>
        <fullName evidence="8">Cytochrome d oxidase subunit CydB</fullName>
    </submittedName>
</protein>
<sequence length="258" mass="26984">MNTLAVALLGLFALGYLVLGGADIGVGMVLPFLGRTSRDRRLVIAAIAPFFLGNEVWLVATAGVLAGAFPPMESSVLHGLYPAVAALLLGWVVRDTGLWLRGRVDARGWRACCDTAITAGSWTVALSWGAILASLIQGSTTQVRTTPSAIATALAVAGLFAVHGMAFAAVRLTGSPRHRARRLCGSSGEATLLAATSAALVVLGLLAGFGLEPAGRTADHASLVFLLPPVLFVTPLLLATQGWVWWTFRHRVTTATYL</sequence>
<proteinExistence type="inferred from homology"/>
<keyword evidence="4 7" id="KW-0812">Transmembrane</keyword>
<dbReference type="AlphaFoldDB" id="A0A543CU76"/>
<evidence type="ECO:0000313" key="8">
    <source>
        <dbReference type="EMBL" id="TQM00665.1"/>
    </source>
</evidence>
<comment type="subcellular location">
    <subcellularLocation>
        <location evidence="1">Cell membrane</location>
        <topology evidence="1">Multi-pass membrane protein</topology>
    </subcellularLocation>
</comment>
<comment type="similarity">
    <text evidence="2">Belongs to the cytochrome ubiquinol oxidase subunit 2 family.</text>
</comment>
<evidence type="ECO:0000256" key="6">
    <source>
        <dbReference type="ARBA" id="ARBA00023136"/>
    </source>
</evidence>
<dbReference type="Proteomes" id="UP000316096">
    <property type="component" value="Unassembled WGS sequence"/>
</dbReference>
<feature type="transmembrane region" description="Helical" evidence="7">
    <location>
        <begin position="148"/>
        <end position="170"/>
    </location>
</feature>
<keyword evidence="5 7" id="KW-1133">Transmembrane helix</keyword>
<feature type="transmembrane region" description="Helical" evidence="7">
    <location>
        <begin position="223"/>
        <end position="246"/>
    </location>
</feature>
<accession>A0A543CU76</accession>
<dbReference type="Pfam" id="PF02322">
    <property type="entry name" value="Cyt_bd_oxida_II"/>
    <property type="match status" value="1"/>
</dbReference>
<gene>
    <name evidence="8" type="ORF">FB559_6381</name>
</gene>
<dbReference type="InterPro" id="IPR003317">
    <property type="entry name" value="Cyt-d_oxidase_su2"/>
</dbReference>
<keyword evidence="6 7" id="KW-0472">Membrane</keyword>
<comment type="caution">
    <text evidence="8">The sequence shown here is derived from an EMBL/GenBank/DDBJ whole genome shotgun (WGS) entry which is preliminary data.</text>
</comment>
<keyword evidence="3" id="KW-1003">Cell membrane</keyword>
<name>A0A543CU76_9ACTN</name>
<dbReference type="RefSeq" id="WP_246122236.1">
    <property type="nucleotide sequence ID" value="NZ_VFOZ01000001.1"/>
</dbReference>
<dbReference type="EMBL" id="VFOZ01000001">
    <property type="protein sequence ID" value="TQM00665.1"/>
    <property type="molecule type" value="Genomic_DNA"/>
</dbReference>
<dbReference type="GO" id="GO:0005886">
    <property type="term" value="C:plasma membrane"/>
    <property type="evidence" value="ECO:0007669"/>
    <property type="project" value="UniProtKB-SubCell"/>
</dbReference>